<evidence type="ECO:0000313" key="4">
    <source>
        <dbReference type="Proteomes" id="UP000435304"/>
    </source>
</evidence>
<keyword evidence="2" id="KW-0812">Transmembrane</keyword>
<feature type="transmembrane region" description="Helical" evidence="2">
    <location>
        <begin position="47"/>
        <end position="65"/>
    </location>
</feature>
<reference evidence="3 4" key="1">
    <citation type="submission" date="2019-12" db="EMBL/GenBank/DDBJ databases">
        <title>Auraticoccus cholistani sp. nov., an actinomycete isolated from soil of Cholistan desert.</title>
        <authorList>
            <person name="Cheema M.T."/>
        </authorList>
    </citation>
    <scope>NUCLEOTIDE SEQUENCE [LARGE SCALE GENOMIC DNA]</scope>
    <source>
        <strain evidence="3 4">F435</strain>
    </source>
</reference>
<keyword evidence="1" id="KW-0175">Coiled coil</keyword>
<keyword evidence="2" id="KW-1133">Transmembrane helix</keyword>
<dbReference type="Proteomes" id="UP000435304">
    <property type="component" value="Unassembled WGS sequence"/>
</dbReference>
<evidence type="ECO:0000256" key="1">
    <source>
        <dbReference type="SAM" id="Coils"/>
    </source>
</evidence>
<gene>
    <name evidence="3" type="ORF">GC722_13275</name>
</gene>
<feature type="transmembrane region" description="Helical" evidence="2">
    <location>
        <begin position="20"/>
        <end position="41"/>
    </location>
</feature>
<evidence type="ECO:0000313" key="3">
    <source>
        <dbReference type="EMBL" id="MVA76987.1"/>
    </source>
</evidence>
<sequence length="232" mass="25372">MSTTTPSTRSTTVVPTGRTLCIGVLAAGSVLAAALAFGSIWLVRLAVVLAVLTGVVAVWIAWAALERTVRRLRAQHATELRQHVERHREQVQAERADTMAVLDTLEGRFTAQRRHAEVLEHRVATLRGQVTGLRRELAKLLPQVATLRGDKAALQHEVAARDTEVAELRAELARREAELTELTSGDVVTMPRRGVGPLPTAEQIWSDGNHPTVVDLSAVTAEEIFVPQRRQA</sequence>
<dbReference type="Gene3D" id="1.20.5.170">
    <property type="match status" value="1"/>
</dbReference>
<accession>A0A6A9UZ21</accession>
<name>A0A6A9UZ21_9ACTN</name>
<comment type="caution">
    <text evidence="3">The sequence shown here is derived from an EMBL/GenBank/DDBJ whole genome shotgun (WGS) entry which is preliminary data.</text>
</comment>
<protein>
    <submittedName>
        <fullName evidence="3">Uncharacterized protein</fullName>
    </submittedName>
</protein>
<dbReference type="SUPFAM" id="SSF161270">
    <property type="entry name" value="PspA lactotransferrin-binding region"/>
    <property type="match status" value="1"/>
</dbReference>
<feature type="coiled-coil region" evidence="1">
    <location>
        <begin position="77"/>
        <end position="185"/>
    </location>
</feature>
<dbReference type="EMBL" id="WPCU01000009">
    <property type="protein sequence ID" value="MVA76987.1"/>
    <property type="molecule type" value="Genomic_DNA"/>
</dbReference>
<evidence type="ECO:0000256" key="2">
    <source>
        <dbReference type="SAM" id="Phobius"/>
    </source>
</evidence>
<dbReference type="RefSeq" id="WP_156610970.1">
    <property type="nucleotide sequence ID" value="NZ_WPCU01000009.1"/>
</dbReference>
<keyword evidence="4" id="KW-1185">Reference proteome</keyword>
<organism evidence="3 4">
    <name type="scientific">Auraticoccus cholistanensis</name>
    <dbReference type="NCBI Taxonomy" id="2656650"/>
    <lineage>
        <taxon>Bacteria</taxon>
        <taxon>Bacillati</taxon>
        <taxon>Actinomycetota</taxon>
        <taxon>Actinomycetes</taxon>
        <taxon>Propionibacteriales</taxon>
        <taxon>Propionibacteriaceae</taxon>
        <taxon>Auraticoccus</taxon>
    </lineage>
</organism>
<keyword evidence="2" id="KW-0472">Membrane</keyword>
<proteinExistence type="predicted"/>
<dbReference type="AlphaFoldDB" id="A0A6A9UZ21"/>